<dbReference type="CDD" id="cd13401">
    <property type="entry name" value="Slt70-like"/>
    <property type="match status" value="1"/>
</dbReference>
<dbReference type="AlphaFoldDB" id="A0AA37TVD3"/>
<protein>
    <submittedName>
        <fullName evidence="6">Lytic transglycosylase</fullName>
    </submittedName>
</protein>
<gene>
    <name evidence="6" type="primary">sltY</name>
    <name evidence="6" type="ORF">GCM10007894_26980</name>
</gene>
<comment type="caution">
    <text evidence="6">The sequence shown here is derived from an EMBL/GenBank/DDBJ whole genome shotgun (WGS) entry which is preliminary data.</text>
</comment>
<comment type="similarity">
    <text evidence="1">Belongs to the transglycosylase Slt family.</text>
</comment>
<proteinExistence type="inferred from homology"/>
<evidence type="ECO:0000259" key="4">
    <source>
        <dbReference type="Pfam" id="PF01464"/>
    </source>
</evidence>
<dbReference type="Proteomes" id="UP001157439">
    <property type="component" value="Unassembled WGS sequence"/>
</dbReference>
<dbReference type="InterPro" id="IPR008939">
    <property type="entry name" value="Lytic_TGlycosylase_superhlx_U"/>
</dbReference>
<accession>A0AA37TVD3</accession>
<evidence type="ECO:0000256" key="1">
    <source>
        <dbReference type="ARBA" id="ARBA00007734"/>
    </source>
</evidence>
<dbReference type="Pfam" id="PF14718">
    <property type="entry name" value="SLT_L"/>
    <property type="match status" value="1"/>
</dbReference>
<feature type="domain" description="Lytic transglycosylase superhelical linker" evidence="5">
    <location>
        <begin position="402"/>
        <end position="467"/>
    </location>
</feature>
<dbReference type="InterPro" id="IPR023346">
    <property type="entry name" value="Lysozyme-like_dom_sf"/>
</dbReference>
<dbReference type="Pfam" id="PF01464">
    <property type="entry name" value="SLT"/>
    <property type="match status" value="1"/>
</dbReference>
<organism evidence="6 7">
    <name type="scientific">Paraferrimonas haliotis</name>
    <dbReference type="NCBI Taxonomy" id="2013866"/>
    <lineage>
        <taxon>Bacteria</taxon>
        <taxon>Pseudomonadati</taxon>
        <taxon>Pseudomonadota</taxon>
        <taxon>Gammaproteobacteria</taxon>
        <taxon>Alteromonadales</taxon>
        <taxon>Ferrimonadaceae</taxon>
        <taxon>Paraferrimonas</taxon>
    </lineage>
</organism>
<evidence type="ECO:0000259" key="5">
    <source>
        <dbReference type="Pfam" id="PF14718"/>
    </source>
</evidence>
<dbReference type="InterPro" id="IPR008258">
    <property type="entry name" value="Transglycosylase_SLT_dom_1"/>
</dbReference>
<dbReference type="SUPFAM" id="SSF48435">
    <property type="entry name" value="Bacterial muramidases"/>
    <property type="match status" value="1"/>
</dbReference>
<evidence type="ECO:0000256" key="2">
    <source>
        <dbReference type="ARBA" id="ARBA00022729"/>
    </source>
</evidence>
<dbReference type="PANTHER" id="PTHR37423">
    <property type="entry name" value="SOLUBLE LYTIC MUREIN TRANSGLYCOSYLASE-RELATED"/>
    <property type="match status" value="1"/>
</dbReference>
<dbReference type="RefSeq" id="WP_095499523.1">
    <property type="nucleotide sequence ID" value="NZ_BSPO01000003.1"/>
</dbReference>
<dbReference type="GO" id="GO:0042597">
    <property type="term" value="C:periplasmic space"/>
    <property type="evidence" value="ECO:0007669"/>
    <property type="project" value="InterPro"/>
</dbReference>
<dbReference type="EMBL" id="BSPO01000003">
    <property type="protein sequence ID" value="GLS84721.1"/>
    <property type="molecule type" value="Genomic_DNA"/>
</dbReference>
<dbReference type="GO" id="GO:0004553">
    <property type="term" value="F:hydrolase activity, hydrolyzing O-glycosyl compounds"/>
    <property type="evidence" value="ECO:0007669"/>
    <property type="project" value="InterPro"/>
</dbReference>
<evidence type="ECO:0000313" key="6">
    <source>
        <dbReference type="EMBL" id="GLS84721.1"/>
    </source>
</evidence>
<keyword evidence="7" id="KW-1185">Reference proteome</keyword>
<feature type="signal peptide" evidence="3">
    <location>
        <begin position="1"/>
        <end position="23"/>
    </location>
</feature>
<evidence type="ECO:0000256" key="3">
    <source>
        <dbReference type="SAM" id="SignalP"/>
    </source>
</evidence>
<reference evidence="6 7" key="1">
    <citation type="journal article" date="2014" name="Int. J. Syst. Evol. Microbiol.">
        <title>Complete genome sequence of Corynebacterium casei LMG S-19264T (=DSM 44701T), isolated from a smear-ripened cheese.</title>
        <authorList>
            <consortium name="US DOE Joint Genome Institute (JGI-PGF)"/>
            <person name="Walter F."/>
            <person name="Albersmeier A."/>
            <person name="Kalinowski J."/>
            <person name="Ruckert C."/>
        </authorList>
    </citation>
    <scope>NUCLEOTIDE SEQUENCE [LARGE SCALE GENOMIC DNA]</scope>
    <source>
        <strain evidence="6 7">NBRC 112785</strain>
    </source>
</reference>
<dbReference type="InterPro" id="IPR012289">
    <property type="entry name" value="Lytic_TGlycosylase_superhlx_L"/>
</dbReference>
<feature type="domain" description="Transglycosylase SLT" evidence="4">
    <location>
        <begin position="478"/>
        <end position="591"/>
    </location>
</feature>
<dbReference type="Gene3D" id="1.25.20.10">
    <property type="entry name" value="Bacterial muramidases"/>
    <property type="match status" value="1"/>
</dbReference>
<keyword evidence="2 3" id="KW-0732">Signal</keyword>
<sequence>MKQTSMRAILLVVTGLLTQTSVASPASQQQFESALKAINSSQFKEYQKLRQGLAGYPLTVYLDFERDINNVASMTPAQFERFAKSLENTPLLNRARHRYLMAKGQQRQWQSFLEVSPQVPNDTRLQCYYYRAQLQKGDPQLAWKGAGKLWLTGRSQVKACDVLFSEWKKSGVRTDQDVWNRLLLSLDSRQAGLARYLASQLSANKQALGQHLLAVYNNPKRIEKLTAKLSSDPWFEDIAALAIKRMARRNLETAFDWLDYYQGVGHLQRATAYNLSNHLLRIGLIRQNESVKDEIDQHLFASQQDNLVEIRLRWALAEQDWPAVGHWLGQLSETAKQSDRWQFWQARLYQRQGQQQAADAIFQQLAQNRGFYGFLAADKLHSPYALNAAPIDEDSSKQARIASLATTQRVHELLALGRYDQARSEWLYLLNTAIQASLPQFAIYAANQGWSNFAIEAAIKAKTWDAISVRFPIDHQSVFQEFAKMRNLDSEDLFAIARRESAYNNGATSHVGARGLMQLMPATAKSTAATIGYRYQGSRQLYEVKPNIRLGSAYYKQLLEQFDSNRILAASSYNAGPNKTRAWLRQSQGTLDYATFIETIPYRETREYVQAVLSYRAIYQMLMNRPGQLLSATEKARLY</sequence>
<dbReference type="Gene3D" id="1.10.1240.20">
    <property type="entry name" value="Lytic transglycosylase, superhelical linker domain"/>
    <property type="match status" value="1"/>
</dbReference>
<dbReference type="InterPro" id="IPR037061">
    <property type="entry name" value="Lytic_TGlycoase_superhlx_L_sf"/>
</dbReference>
<name>A0AA37TVD3_9GAMM</name>
<dbReference type="SUPFAM" id="SSF53955">
    <property type="entry name" value="Lysozyme-like"/>
    <property type="match status" value="1"/>
</dbReference>
<evidence type="ECO:0000313" key="7">
    <source>
        <dbReference type="Proteomes" id="UP001157439"/>
    </source>
</evidence>
<dbReference type="PANTHER" id="PTHR37423:SF5">
    <property type="entry name" value="SOLUBLE LYTIC MUREIN TRANSGLYCOSYLASE"/>
    <property type="match status" value="1"/>
</dbReference>
<dbReference type="Gene3D" id="1.10.530.10">
    <property type="match status" value="1"/>
</dbReference>
<feature type="chain" id="PRO_5041427371" evidence="3">
    <location>
        <begin position="24"/>
        <end position="639"/>
    </location>
</feature>